<dbReference type="InterPro" id="IPR025351">
    <property type="entry name" value="Pvc16_N"/>
</dbReference>
<dbReference type="Pfam" id="PF14065">
    <property type="entry name" value="Pvc16_N"/>
    <property type="match status" value="1"/>
</dbReference>
<dbReference type="STRING" id="40754.THII_2024"/>
<organism evidence="2 3">
    <name type="scientific">Thioploca ingrica</name>
    <dbReference type="NCBI Taxonomy" id="40754"/>
    <lineage>
        <taxon>Bacteria</taxon>
        <taxon>Pseudomonadati</taxon>
        <taxon>Pseudomonadota</taxon>
        <taxon>Gammaproteobacteria</taxon>
        <taxon>Thiotrichales</taxon>
        <taxon>Thiotrichaceae</taxon>
        <taxon>Thioploca</taxon>
    </lineage>
</organism>
<accession>A0A090BV66</accession>
<gene>
    <name evidence="2" type="ORF">THII_2024</name>
</gene>
<dbReference type="SUPFAM" id="SSF81296">
    <property type="entry name" value="E set domains"/>
    <property type="match status" value="1"/>
</dbReference>
<reference evidence="2 3" key="1">
    <citation type="journal article" date="2014" name="ISME J.">
        <title>Ecophysiology of Thioploca ingrica as revealed by the complete genome sequence supplemented with proteomic evidence.</title>
        <authorList>
            <person name="Kojima H."/>
            <person name="Ogura Y."/>
            <person name="Yamamoto N."/>
            <person name="Togashi T."/>
            <person name="Mori H."/>
            <person name="Watanabe T."/>
            <person name="Nemoto F."/>
            <person name="Kurokawa K."/>
            <person name="Hayashi T."/>
            <person name="Fukui M."/>
        </authorList>
    </citation>
    <scope>NUCLEOTIDE SEQUENCE [LARGE SCALE GENOMIC DNA]</scope>
</reference>
<protein>
    <recommendedName>
        <fullName evidence="1">Pvc16 N-terminal domain-containing protein</fullName>
    </recommendedName>
</protein>
<evidence type="ECO:0000313" key="2">
    <source>
        <dbReference type="EMBL" id="BAP56321.1"/>
    </source>
</evidence>
<evidence type="ECO:0000313" key="3">
    <source>
        <dbReference type="Proteomes" id="UP000031623"/>
    </source>
</evidence>
<dbReference type="AlphaFoldDB" id="A0A090BV66"/>
<proteinExistence type="predicted"/>
<dbReference type="KEGG" id="tig:THII_2024"/>
<sequence length="276" mass="30511">MSTSTAIGAVSKSLKNLLETEMQFGKTVTLLAPDESSSSHLRINLFLYKVQENPFLRNMNWQLKPGTADTLVPPPVSLNLFYLMTAYAPNDASSGNSTAHELLGEAIRVFYEQAIVPNPYLDLVLVGAREQIKIIPSHLDLNELSQIWSTFSGPFRLSVPYEVSVVQLEQSTTQPLSKRVKQIGNLTIQAPFQVPQITHLNPHQGASGSPITISGEHFNGWFAYVSLDGESLLEQQPLAADSFNLNLPATLAPGFHQLQVDISHLVRTTFWFEVVP</sequence>
<dbReference type="InterPro" id="IPR014756">
    <property type="entry name" value="Ig_E-set"/>
</dbReference>
<name>A0A090BV66_9GAMM</name>
<dbReference type="OrthoDB" id="527247at2"/>
<keyword evidence="3" id="KW-1185">Reference proteome</keyword>
<dbReference type="HOGENOM" id="CLU_1008103_0_0_6"/>
<dbReference type="Proteomes" id="UP000031623">
    <property type="component" value="Chromosome"/>
</dbReference>
<evidence type="ECO:0000259" key="1">
    <source>
        <dbReference type="Pfam" id="PF14065"/>
    </source>
</evidence>
<feature type="domain" description="Pvc16 N-terminal" evidence="1">
    <location>
        <begin position="9"/>
        <end position="180"/>
    </location>
</feature>
<dbReference type="EMBL" id="AP014633">
    <property type="protein sequence ID" value="BAP56321.1"/>
    <property type="molecule type" value="Genomic_DNA"/>
</dbReference>